<dbReference type="HOGENOM" id="CLU_2128922_0_0_7"/>
<name>W4LEZ3_9BACT</name>
<dbReference type="Proteomes" id="UP000019140">
    <property type="component" value="Unassembled WGS sequence"/>
</dbReference>
<evidence type="ECO:0000256" key="1">
    <source>
        <dbReference type="SAM" id="Phobius"/>
    </source>
</evidence>
<dbReference type="EMBL" id="AZHX01002174">
    <property type="protein sequence ID" value="ETW96489.1"/>
    <property type="molecule type" value="Genomic_DNA"/>
</dbReference>
<reference evidence="2 3" key="1">
    <citation type="journal article" date="2014" name="Nature">
        <title>An environmental bacterial taxon with a large and distinct metabolic repertoire.</title>
        <authorList>
            <person name="Wilson M.C."/>
            <person name="Mori T."/>
            <person name="Ruckert C."/>
            <person name="Uria A.R."/>
            <person name="Helf M.J."/>
            <person name="Takada K."/>
            <person name="Gernert C."/>
            <person name="Steffens U.A."/>
            <person name="Heycke N."/>
            <person name="Schmitt S."/>
            <person name="Rinke C."/>
            <person name="Helfrich E.J."/>
            <person name="Brachmann A.O."/>
            <person name="Gurgui C."/>
            <person name="Wakimoto T."/>
            <person name="Kracht M."/>
            <person name="Crusemann M."/>
            <person name="Hentschel U."/>
            <person name="Abe I."/>
            <person name="Matsunaga S."/>
            <person name="Kalinowski J."/>
            <person name="Takeyama H."/>
            <person name="Piel J."/>
        </authorList>
    </citation>
    <scope>NUCLEOTIDE SEQUENCE [LARGE SCALE GENOMIC DNA]</scope>
    <source>
        <strain evidence="3">TSY2</strain>
    </source>
</reference>
<proteinExistence type="predicted"/>
<protein>
    <submittedName>
        <fullName evidence="2">Uncharacterized protein</fullName>
    </submittedName>
</protein>
<keyword evidence="1" id="KW-0812">Transmembrane</keyword>
<feature type="transmembrane region" description="Helical" evidence="1">
    <location>
        <begin position="6"/>
        <end position="22"/>
    </location>
</feature>
<comment type="caution">
    <text evidence="2">The sequence shown here is derived from an EMBL/GenBank/DDBJ whole genome shotgun (WGS) entry which is preliminary data.</text>
</comment>
<keyword evidence="1" id="KW-1133">Transmembrane helix</keyword>
<evidence type="ECO:0000313" key="2">
    <source>
        <dbReference type="EMBL" id="ETW96489.1"/>
    </source>
</evidence>
<organism evidence="2 3">
    <name type="scientific">Candidatus Entotheonella gemina</name>
    <dbReference type="NCBI Taxonomy" id="1429439"/>
    <lineage>
        <taxon>Bacteria</taxon>
        <taxon>Pseudomonadati</taxon>
        <taxon>Nitrospinota/Tectimicrobiota group</taxon>
        <taxon>Candidatus Tectimicrobiota</taxon>
        <taxon>Candidatus Entotheonellia</taxon>
        <taxon>Candidatus Entotheonellales</taxon>
        <taxon>Candidatus Entotheonellaceae</taxon>
        <taxon>Candidatus Entotheonella</taxon>
    </lineage>
</organism>
<accession>W4LEZ3</accession>
<evidence type="ECO:0000313" key="3">
    <source>
        <dbReference type="Proteomes" id="UP000019140"/>
    </source>
</evidence>
<feature type="transmembrane region" description="Helical" evidence="1">
    <location>
        <begin position="70"/>
        <end position="87"/>
    </location>
</feature>
<sequence>MLYIGYIGIAGVFYGGIKLLRADRRKKEIQQFLRTKKRLDQANTELLQETFFVTTQYTSDKAKDAIDRELRIALGSLGLSTITSLIYPPLGIISLFGSSIRAAIFIQVPIVLL</sequence>
<keyword evidence="1" id="KW-0472">Membrane</keyword>
<gene>
    <name evidence="2" type="ORF">ETSY2_46285</name>
</gene>
<keyword evidence="3" id="KW-1185">Reference proteome</keyword>
<dbReference type="AlphaFoldDB" id="W4LEZ3"/>